<evidence type="ECO:0000256" key="2">
    <source>
        <dbReference type="ARBA" id="ARBA00023125"/>
    </source>
</evidence>
<gene>
    <name evidence="6" type="primary">VND7</name>
</gene>
<dbReference type="PANTHER" id="PTHR31744:SF211">
    <property type="entry name" value="OS04G0691300 PROTEIN"/>
    <property type="match status" value="1"/>
</dbReference>
<protein>
    <submittedName>
        <fullName evidence="6">VND transcription factor</fullName>
    </submittedName>
</protein>
<evidence type="ECO:0000256" key="4">
    <source>
        <dbReference type="ARBA" id="ARBA00023242"/>
    </source>
</evidence>
<keyword evidence="4" id="KW-0539">Nucleus</keyword>
<dbReference type="PROSITE" id="PS51005">
    <property type="entry name" value="NAC"/>
    <property type="match status" value="1"/>
</dbReference>
<evidence type="ECO:0000256" key="1">
    <source>
        <dbReference type="ARBA" id="ARBA00023015"/>
    </source>
</evidence>
<dbReference type="Gene3D" id="2.170.150.80">
    <property type="entry name" value="NAC domain"/>
    <property type="match status" value="1"/>
</dbReference>
<dbReference type="EMBL" id="MT520992">
    <property type="protein sequence ID" value="QXO33769.1"/>
    <property type="molecule type" value="mRNA"/>
</dbReference>
<keyword evidence="2" id="KW-0238">DNA-binding</keyword>
<dbReference type="SUPFAM" id="SSF101941">
    <property type="entry name" value="NAC domain"/>
    <property type="match status" value="1"/>
</dbReference>
<dbReference type="GO" id="GO:0006355">
    <property type="term" value="P:regulation of DNA-templated transcription"/>
    <property type="evidence" value="ECO:0007669"/>
    <property type="project" value="InterPro"/>
</dbReference>
<keyword evidence="3" id="KW-0804">Transcription</keyword>
<dbReference type="Pfam" id="PF02365">
    <property type="entry name" value="NAM"/>
    <property type="match status" value="1"/>
</dbReference>
<sequence>MEMESCVPPGFRFHPTEEELVGYYLARKINSLKIDLDVIVDIDLYKMEPWDIQARCKLGYYEQNEWYFFSHKDKKYPTGTRTNRATAAGFWKATGRDKAVLSKSRVIGMRKTLEEGWVVCRAFKKPTPNHRQGFEAWTHAYYNRDTSQVSRPPSFSDFASTAQVVVHPNLQAATFHEPISTSLQQELVCSHNVLDSQLLELPQLGSPTLSTSLATKEGFHHQHNGNLAIEDFDEEKSISSQYIDWRNLDNLLASQFPGTTSFSHQNLPLISQNVHELEAESNACFPDL</sequence>
<organism evidence="6">
    <name type="scientific">Betula platyphylla</name>
    <name type="common">Asian white birch</name>
    <dbReference type="NCBI Taxonomy" id="78630"/>
    <lineage>
        <taxon>Eukaryota</taxon>
        <taxon>Viridiplantae</taxon>
        <taxon>Streptophyta</taxon>
        <taxon>Embryophyta</taxon>
        <taxon>Tracheophyta</taxon>
        <taxon>Spermatophyta</taxon>
        <taxon>Magnoliopsida</taxon>
        <taxon>eudicotyledons</taxon>
        <taxon>Gunneridae</taxon>
        <taxon>Pentapetalae</taxon>
        <taxon>rosids</taxon>
        <taxon>fabids</taxon>
        <taxon>Fagales</taxon>
        <taxon>Betulaceae</taxon>
        <taxon>Betula</taxon>
    </lineage>
</organism>
<dbReference type="GO" id="GO:0003677">
    <property type="term" value="F:DNA binding"/>
    <property type="evidence" value="ECO:0007669"/>
    <property type="project" value="UniProtKB-KW"/>
</dbReference>
<dbReference type="AlphaFoldDB" id="A0A8F5XWP1"/>
<name>A0A8F5XWP1_BETPL</name>
<evidence type="ECO:0000256" key="3">
    <source>
        <dbReference type="ARBA" id="ARBA00023163"/>
    </source>
</evidence>
<feature type="domain" description="NAC" evidence="5">
    <location>
        <begin position="7"/>
        <end position="167"/>
    </location>
</feature>
<accession>A0A8F5XWP1</accession>
<evidence type="ECO:0000259" key="5">
    <source>
        <dbReference type="PROSITE" id="PS51005"/>
    </source>
</evidence>
<proteinExistence type="evidence at transcript level"/>
<keyword evidence="1" id="KW-0805">Transcription regulation</keyword>
<dbReference type="InterPro" id="IPR036093">
    <property type="entry name" value="NAC_dom_sf"/>
</dbReference>
<evidence type="ECO:0000313" key="6">
    <source>
        <dbReference type="EMBL" id="QXO33769.1"/>
    </source>
</evidence>
<dbReference type="InterPro" id="IPR003441">
    <property type="entry name" value="NAC-dom"/>
</dbReference>
<reference evidence="6" key="1">
    <citation type="submission" date="2020-05" db="EMBL/GenBank/DDBJ databases">
        <authorList>
            <person name="Cai J."/>
            <person name="Li H."/>
        </authorList>
    </citation>
    <scope>NUCLEOTIDE SEQUENCE</scope>
</reference>
<dbReference type="PANTHER" id="PTHR31744">
    <property type="entry name" value="PROTEIN CUP-SHAPED COTYLEDON 2-RELATED"/>
    <property type="match status" value="1"/>
</dbReference>